<accession>A0ABX0V2X3</accession>
<evidence type="ECO:0000256" key="8">
    <source>
        <dbReference type="ARBA" id="ARBA00022840"/>
    </source>
</evidence>
<evidence type="ECO:0000259" key="13">
    <source>
        <dbReference type="PROSITE" id="PS00794"/>
    </source>
</evidence>
<dbReference type="EMBL" id="JAASQI010000008">
    <property type="protein sequence ID" value="NIJ59482.1"/>
    <property type="molecule type" value="Genomic_DNA"/>
</dbReference>
<dbReference type="RefSeq" id="WP_166954823.1">
    <property type="nucleotide sequence ID" value="NZ_JAASQI010000008.1"/>
</dbReference>
<comment type="caution">
    <text evidence="14">The sequence shown here is derived from an EMBL/GenBank/DDBJ whole genome shotgun (WGS) entry which is preliminary data.</text>
</comment>
<keyword evidence="6" id="KW-0547">Nucleotide-binding</keyword>
<dbReference type="PROSITE" id="PS00794">
    <property type="entry name" value="HPPK"/>
    <property type="match status" value="1"/>
</dbReference>
<dbReference type="Gene3D" id="3.30.70.560">
    <property type="entry name" value="7,8-Dihydro-6-hydroxymethylpterin-pyrophosphokinase HPPK"/>
    <property type="match status" value="1"/>
</dbReference>
<evidence type="ECO:0000256" key="1">
    <source>
        <dbReference type="ARBA" id="ARBA00005051"/>
    </source>
</evidence>
<proteinExistence type="inferred from homology"/>
<evidence type="ECO:0000256" key="9">
    <source>
        <dbReference type="ARBA" id="ARBA00022909"/>
    </source>
</evidence>
<keyword evidence="7" id="KW-0418">Kinase</keyword>
<sequence length="163" mass="17626">MSARAYLGLGSNMGDKRAMIAEALARLAALPGVAVAARSRDYRTPPWGDTDQDWFVNACAAVDTTLSPHALLEVCLDVERAMGRKRLRKWGPRIIDIDLLDYDGLPIASDTLTLPHPHLLERAFVLIPLAEIAGDLRIGGRPVGQLAGRFTDAGISAMPDDEP</sequence>
<keyword evidence="8" id="KW-0067">ATP-binding</keyword>
<dbReference type="SUPFAM" id="SSF55083">
    <property type="entry name" value="6-hydroxymethyl-7,8-dihydropterin pyrophosphokinase, HPPK"/>
    <property type="match status" value="1"/>
</dbReference>
<organism evidence="14 15">
    <name type="scientific">Pseudochelatococcus lubricantis</name>
    <dbReference type="NCBI Taxonomy" id="1538102"/>
    <lineage>
        <taxon>Bacteria</taxon>
        <taxon>Pseudomonadati</taxon>
        <taxon>Pseudomonadota</taxon>
        <taxon>Alphaproteobacteria</taxon>
        <taxon>Hyphomicrobiales</taxon>
        <taxon>Chelatococcaceae</taxon>
        <taxon>Pseudochelatococcus</taxon>
    </lineage>
</organism>
<evidence type="ECO:0000256" key="7">
    <source>
        <dbReference type="ARBA" id="ARBA00022777"/>
    </source>
</evidence>
<comment type="function">
    <text evidence="10">Catalyzes the transfer of pyrophosphate from adenosine triphosphate (ATP) to 6-hydroxymethyl-7,8-dihydropterin, an enzymatic step in folate biosynthesis pathway.</text>
</comment>
<reference evidence="14 15" key="1">
    <citation type="submission" date="2020-03" db="EMBL/GenBank/DDBJ databases">
        <title>Genomic Encyclopedia of Type Strains, Phase IV (KMG-IV): sequencing the most valuable type-strain genomes for metagenomic binning, comparative biology and taxonomic classification.</title>
        <authorList>
            <person name="Goeker M."/>
        </authorList>
    </citation>
    <scope>NUCLEOTIDE SEQUENCE [LARGE SCALE GENOMIC DNA]</scope>
    <source>
        <strain evidence="14 15">DSM 103870</strain>
    </source>
</reference>
<name>A0ABX0V2X3_9HYPH</name>
<evidence type="ECO:0000256" key="5">
    <source>
        <dbReference type="ARBA" id="ARBA00022679"/>
    </source>
</evidence>
<evidence type="ECO:0000313" key="14">
    <source>
        <dbReference type="EMBL" id="NIJ59482.1"/>
    </source>
</evidence>
<gene>
    <name evidence="14" type="ORF">FHS82_003337</name>
</gene>
<dbReference type="NCBIfam" id="TIGR01498">
    <property type="entry name" value="folK"/>
    <property type="match status" value="1"/>
</dbReference>
<evidence type="ECO:0000313" key="15">
    <source>
        <dbReference type="Proteomes" id="UP001429580"/>
    </source>
</evidence>
<evidence type="ECO:0000256" key="6">
    <source>
        <dbReference type="ARBA" id="ARBA00022741"/>
    </source>
</evidence>
<evidence type="ECO:0000256" key="10">
    <source>
        <dbReference type="ARBA" id="ARBA00029409"/>
    </source>
</evidence>
<evidence type="ECO:0000256" key="3">
    <source>
        <dbReference type="ARBA" id="ARBA00013253"/>
    </source>
</evidence>
<protein>
    <recommendedName>
        <fullName evidence="4">2-amino-4-hydroxy-6-hydroxymethyldihydropteridine pyrophosphokinase</fullName>
        <ecNumber evidence="3">2.7.6.3</ecNumber>
    </recommendedName>
    <alternativeName>
        <fullName evidence="11">6-hydroxymethyl-7,8-dihydropterin pyrophosphokinase</fullName>
    </alternativeName>
    <alternativeName>
        <fullName evidence="12">7,8-dihydro-6-hydroxymethylpterin-pyrophosphokinase</fullName>
    </alternativeName>
</protein>
<dbReference type="EC" id="2.7.6.3" evidence="3"/>
<dbReference type="InterPro" id="IPR000550">
    <property type="entry name" value="Hppk"/>
</dbReference>
<dbReference type="PANTHER" id="PTHR43071:SF1">
    <property type="entry name" value="2-AMINO-4-HYDROXY-6-HYDROXYMETHYLDIHYDROPTERIDINE PYROPHOSPHOKINASE"/>
    <property type="match status" value="1"/>
</dbReference>
<evidence type="ECO:0000256" key="2">
    <source>
        <dbReference type="ARBA" id="ARBA00005810"/>
    </source>
</evidence>
<dbReference type="PANTHER" id="PTHR43071">
    <property type="entry name" value="2-AMINO-4-HYDROXY-6-HYDROXYMETHYLDIHYDROPTERIDINE PYROPHOSPHOKINASE"/>
    <property type="match status" value="1"/>
</dbReference>
<dbReference type="Proteomes" id="UP001429580">
    <property type="component" value="Unassembled WGS sequence"/>
</dbReference>
<comment type="pathway">
    <text evidence="1">Cofactor biosynthesis; tetrahydrofolate biosynthesis; 2-amino-4-hydroxy-6-hydroxymethyl-7,8-dihydropteridine diphosphate from 7,8-dihydroneopterin triphosphate: step 4/4.</text>
</comment>
<keyword evidence="9" id="KW-0289">Folate biosynthesis</keyword>
<evidence type="ECO:0000256" key="12">
    <source>
        <dbReference type="ARBA" id="ARBA00033413"/>
    </source>
</evidence>
<feature type="domain" description="7,8-dihydro-6-hydroxymethylpterin-pyrophosphokinase" evidence="13">
    <location>
        <begin position="89"/>
        <end position="100"/>
    </location>
</feature>
<dbReference type="CDD" id="cd00483">
    <property type="entry name" value="HPPK"/>
    <property type="match status" value="1"/>
</dbReference>
<keyword evidence="5 14" id="KW-0808">Transferase</keyword>
<keyword evidence="15" id="KW-1185">Reference proteome</keyword>
<evidence type="ECO:0000256" key="11">
    <source>
        <dbReference type="ARBA" id="ARBA00029766"/>
    </source>
</evidence>
<dbReference type="GO" id="GO:0003848">
    <property type="term" value="F:2-amino-4-hydroxy-6-hydroxymethyldihydropteridine diphosphokinase activity"/>
    <property type="evidence" value="ECO:0007669"/>
    <property type="project" value="UniProtKB-EC"/>
</dbReference>
<dbReference type="InterPro" id="IPR035907">
    <property type="entry name" value="Hppk_sf"/>
</dbReference>
<comment type="similarity">
    <text evidence="2">Belongs to the HPPK family.</text>
</comment>
<evidence type="ECO:0000256" key="4">
    <source>
        <dbReference type="ARBA" id="ARBA00016218"/>
    </source>
</evidence>
<dbReference type="Pfam" id="PF01288">
    <property type="entry name" value="HPPK"/>
    <property type="match status" value="1"/>
</dbReference>